<keyword evidence="5 8" id="KW-0863">Zinc-finger</keyword>
<evidence type="ECO:0000256" key="10">
    <source>
        <dbReference type="SAM" id="MobiDB-lite"/>
    </source>
</evidence>
<comment type="catalytic activity">
    <reaction evidence="1 9">
        <text>S-ubiquitinyl-[E2 ubiquitin-conjugating enzyme]-L-cysteine + [acceptor protein]-L-lysine = [E2 ubiquitin-conjugating enzyme]-L-cysteine + N(6)-ubiquitinyl-[acceptor protein]-L-lysine.</text>
        <dbReference type="EC" id="2.3.2.27"/>
    </reaction>
</comment>
<feature type="compositionally biased region" description="Basic and acidic residues" evidence="10">
    <location>
        <begin position="399"/>
        <end position="408"/>
    </location>
</feature>
<evidence type="ECO:0000259" key="11">
    <source>
        <dbReference type="PROSITE" id="PS50089"/>
    </source>
</evidence>
<keyword evidence="9" id="KW-0256">Endoplasmic reticulum</keyword>
<dbReference type="InterPro" id="IPR013083">
    <property type="entry name" value="Znf_RING/FYVE/PHD"/>
</dbReference>
<comment type="subcellular location">
    <subcellularLocation>
        <location evidence="9">Endoplasmic reticulum membrane</location>
        <topology evidence="9">Single-pass type IV membrane protein</topology>
    </subcellularLocation>
</comment>
<evidence type="ECO:0000256" key="1">
    <source>
        <dbReference type="ARBA" id="ARBA00000900"/>
    </source>
</evidence>
<proteinExistence type="predicted"/>
<sequence>MGDDNLMDVNLTDLDLNQEPTDPPLPSVARVGFLLNDIETAQYSIDERIRLLEAVCARPRHRQRWRQARNSTEISHISSEMMVDVNSDGINNMGIRQRTAEKRKGCKRDSSHLVAEALGVDSEVNKANKEGGSFYDCNICLDLAREPVLTSCGHLFCWACFYQVSNVDSTSKECPVCKGDVSESTVVPIYGNASSERVCETEYGLKIPPRPKARRVESVRQQKVTRNLSHVPVDEALRRIRASIGAMGDQTQQREGSNGIIYFDTASREGQNGDSGRVRIHQVSRVLSENVASLSSLSSALSSAERLVEDLETVISSRVSRNDTQASSVAAGTVLQSNDRPLDSTSDLNAALPVNPSSQSNDVSGSAVHILTRRTSSGISLPVAPSYSLRRRSVMPRNSDVDSRDTRESRRRRLN</sequence>
<dbReference type="InterPro" id="IPR045103">
    <property type="entry name" value="RNF5/RNF185-like"/>
</dbReference>
<dbReference type="PANTHER" id="PTHR12313">
    <property type="entry name" value="E3 UBIQUITIN-PROTEIN LIGASE RNF5-RELATED"/>
    <property type="match status" value="1"/>
</dbReference>
<keyword evidence="7 9" id="KW-0862">Zinc</keyword>
<feature type="domain" description="RING-type" evidence="11">
    <location>
        <begin position="137"/>
        <end position="178"/>
    </location>
</feature>
<dbReference type="InterPro" id="IPR027370">
    <property type="entry name" value="Znf-RING_euk"/>
</dbReference>
<evidence type="ECO:0000256" key="6">
    <source>
        <dbReference type="ARBA" id="ARBA00022786"/>
    </source>
</evidence>
<evidence type="ECO:0000256" key="8">
    <source>
        <dbReference type="PROSITE-ProRule" id="PRU00175"/>
    </source>
</evidence>
<keyword evidence="4 9" id="KW-0479">Metal-binding</keyword>
<dbReference type="Gene3D" id="3.30.40.10">
    <property type="entry name" value="Zinc/RING finger domain, C3HC4 (zinc finger)"/>
    <property type="match status" value="1"/>
</dbReference>
<comment type="domain">
    <text evidence="9">The RING-type zinc finger domain is responsible for E3 ligase activity.</text>
</comment>
<evidence type="ECO:0000256" key="7">
    <source>
        <dbReference type="ARBA" id="ARBA00022833"/>
    </source>
</evidence>
<organism evidence="12 13">
    <name type="scientific">Rehmannia glutinosa</name>
    <name type="common">Chinese foxglove</name>
    <dbReference type="NCBI Taxonomy" id="99300"/>
    <lineage>
        <taxon>Eukaryota</taxon>
        <taxon>Viridiplantae</taxon>
        <taxon>Streptophyta</taxon>
        <taxon>Embryophyta</taxon>
        <taxon>Tracheophyta</taxon>
        <taxon>Spermatophyta</taxon>
        <taxon>Magnoliopsida</taxon>
        <taxon>eudicotyledons</taxon>
        <taxon>Gunneridae</taxon>
        <taxon>Pentapetalae</taxon>
        <taxon>asterids</taxon>
        <taxon>lamiids</taxon>
        <taxon>Lamiales</taxon>
        <taxon>Orobanchaceae</taxon>
        <taxon>Rehmannieae</taxon>
        <taxon>Rehmannia</taxon>
    </lineage>
</organism>
<reference evidence="12 13" key="1">
    <citation type="journal article" date="2021" name="Comput. Struct. Biotechnol. J.">
        <title>De novo genome assembly of the potent medicinal plant Rehmannia glutinosa using nanopore technology.</title>
        <authorList>
            <person name="Ma L."/>
            <person name="Dong C."/>
            <person name="Song C."/>
            <person name="Wang X."/>
            <person name="Zheng X."/>
            <person name="Niu Y."/>
            <person name="Chen S."/>
            <person name="Feng W."/>
        </authorList>
    </citation>
    <scope>NUCLEOTIDE SEQUENCE [LARGE SCALE GENOMIC DNA]</scope>
    <source>
        <strain evidence="12">DH-2019</strain>
    </source>
</reference>
<keyword evidence="3 9" id="KW-0808">Transferase</keyword>
<name>A0ABR0XUH1_REHGL</name>
<comment type="caution">
    <text evidence="12">The sequence shown here is derived from an EMBL/GenBank/DDBJ whole genome shotgun (WGS) entry which is preliminary data.</text>
</comment>
<keyword evidence="6 9" id="KW-0833">Ubl conjugation pathway</keyword>
<comment type="pathway">
    <text evidence="2 9">Protein modification; protein ubiquitination.</text>
</comment>
<dbReference type="PROSITE" id="PS50089">
    <property type="entry name" value="ZF_RING_2"/>
    <property type="match status" value="1"/>
</dbReference>
<dbReference type="Proteomes" id="UP001318860">
    <property type="component" value="Unassembled WGS sequence"/>
</dbReference>
<dbReference type="EMBL" id="JABTTQ020000002">
    <property type="protein sequence ID" value="KAK6162867.1"/>
    <property type="molecule type" value="Genomic_DNA"/>
</dbReference>
<dbReference type="Pfam" id="PF13445">
    <property type="entry name" value="zf-RING_UBOX"/>
    <property type="match status" value="1"/>
</dbReference>
<evidence type="ECO:0000256" key="2">
    <source>
        <dbReference type="ARBA" id="ARBA00004906"/>
    </source>
</evidence>
<feature type="region of interest" description="Disordered" evidence="10">
    <location>
        <begin position="390"/>
        <end position="415"/>
    </location>
</feature>
<dbReference type="EC" id="2.3.2.27" evidence="9"/>
<accession>A0ABR0XUH1</accession>
<keyword evidence="13" id="KW-1185">Reference proteome</keyword>
<evidence type="ECO:0000256" key="4">
    <source>
        <dbReference type="ARBA" id="ARBA00022723"/>
    </source>
</evidence>
<feature type="compositionally biased region" description="Polar residues" evidence="10">
    <location>
        <begin position="319"/>
        <end position="348"/>
    </location>
</feature>
<dbReference type="SMART" id="SM00184">
    <property type="entry name" value="RING"/>
    <property type="match status" value="1"/>
</dbReference>
<dbReference type="SUPFAM" id="SSF57850">
    <property type="entry name" value="RING/U-box"/>
    <property type="match status" value="1"/>
</dbReference>
<evidence type="ECO:0000256" key="3">
    <source>
        <dbReference type="ARBA" id="ARBA00022679"/>
    </source>
</evidence>
<feature type="region of interest" description="Disordered" evidence="10">
    <location>
        <begin position="1"/>
        <end position="23"/>
    </location>
</feature>
<evidence type="ECO:0000313" key="13">
    <source>
        <dbReference type="Proteomes" id="UP001318860"/>
    </source>
</evidence>
<comment type="function">
    <text evidence="9">E3 ubiquitin-protein ligase.</text>
</comment>
<evidence type="ECO:0000256" key="5">
    <source>
        <dbReference type="ARBA" id="ARBA00022771"/>
    </source>
</evidence>
<evidence type="ECO:0000256" key="9">
    <source>
        <dbReference type="RuleBase" id="RU369090"/>
    </source>
</evidence>
<feature type="region of interest" description="Disordered" evidence="10">
    <location>
        <begin position="319"/>
        <end position="365"/>
    </location>
</feature>
<feature type="compositionally biased region" description="Polar residues" evidence="10">
    <location>
        <begin position="355"/>
        <end position="364"/>
    </location>
</feature>
<protein>
    <recommendedName>
        <fullName evidence="9">E3 ubiquitin-protein ligase RMA</fullName>
        <ecNumber evidence="9">2.3.2.27</ecNumber>
    </recommendedName>
    <alternativeName>
        <fullName evidence="9">Protein RING membrane-anchor</fullName>
    </alternativeName>
    <alternativeName>
        <fullName evidence="9">RING-type E3 ubiquitin transferase RMA</fullName>
    </alternativeName>
</protein>
<gene>
    <name evidence="12" type="ORF">DH2020_002708</name>
</gene>
<dbReference type="InterPro" id="IPR001841">
    <property type="entry name" value="Znf_RING"/>
</dbReference>
<evidence type="ECO:0000313" key="12">
    <source>
        <dbReference type="EMBL" id="KAK6162867.1"/>
    </source>
</evidence>